<evidence type="ECO:0000313" key="3">
    <source>
        <dbReference type="Proteomes" id="UP000499080"/>
    </source>
</evidence>
<sequence length="183" mass="20576">MVCLNTCSNDRRLNARDHIWGLIVDRSPTTHTPCIHGPRQSRGNCTDRRFAFYCLHIVWAPHRDSLNLMSKGQIQVNHPHPCIHGLQQSTGNCDLVVRLLSPIVLEPTSQDSLNLNEQRTNSGSPPTPHHSTVCNSQETVSRRFAFCYLHIVSGADLIGLFNLEAKDKWVSREECSAPLSNDQ</sequence>
<comment type="caution">
    <text evidence="2">The sequence shown here is derived from an EMBL/GenBank/DDBJ whole genome shotgun (WGS) entry which is preliminary data.</text>
</comment>
<keyword evidence="3" id="KW-1185">Reference proteome</keyword>
<organism evidence="2 3">
    <name type="scientific">Araneus ventricosus</name>
    <name type="common">Orbweaver spider</name>
    <name type="synonym">Epeira ventricosa</name>
    <dbReference type="NCBI Taxonomy" id="182803"/>
    <lineage>
        <taxon>Eukaryota</taxon>
        <taxon>Metazoa</taxon>
        <taxon>Ecdysozoa</taxon>
        <taxon>Arthropoda</taxon>
        <taxon>Chelicerata</taxon>
        <taxon>Arachnida</taxon>
        <taxon>Araneae</taxon>
        <taxon>Araneomorphae</taxon>
        <taxon>Entelegynae</taxon>
        <taxon>Araneoidea</taxon>
        <taxon>Araneidae</taxon>
        <taxon>Araneus</taxon>
    </lineage>
</organism>
<proteinExistence type="predicted"/>
<accession>A0A4Y2TZ18</accession>
<gene>
    <name evidence="2" type="ORF">AVEN_244700_1</name>
</gene>
<dbReference type="EMBL" id="BGPR01032424">
    <property type="protein sequence ID" value="GBO05959.1"/>
    <property type="molecule type" value="Genomic_DNA"/>
</dbReference>
<feature type="region of interest" description="Disordered" evidence="1">
    <location>
        <begin position="110"/>
        <end position="134"/>
    </location>
</feature>
<dbReference type="AlphaFoldDB" id="A0A4Y2TZ18"/>
<name>A0A4Y2TZ18_ARAVE</name>
<protein>
    <submittedName>
        <fullName evidence="2">Uncharacterized protein</fullName>
    </submittedName>
</protein>
<reference evidence="2 3" key="1">
    <citation type="journal article" date="2019" name="Sci. Rep.">
        <title>Orb-weaving spider Araneus ventricosus genome elucidates the spidroin gene catalogue.</title>
        <authorList>
            <person name="Kono N."/>
            <person name="Nakamura H."/>
            <person name="Ohtoshi R."/>
            <person name="Moran D.A.P."/>
            <person name="Shinohara A."/>
            <person name="Yoshida Y."/>
            <person name="Fujiwara M."/>
            <person name="Mori M."/>
            <person name="Tomita M."/>
            <person name="Arakawa K."/>
        </authorList>
    </citation>
    <scope>NUCLEOTIDE SEQUENCE [LARGE SCALE GENOMIC DNA]</scope>
</reference>
<dbReference type="Proteomes" id="UP000499080">
    <property type="component" value="Unassembled WGS sequence"/>
</dbReference>
<evidence type="ECO:0000313" key="2">
    <source>
        <dbReference type="EMBL" id="GBO05959.1"/>
    </source>
</evidence>
<evidence type="ECO:0000256" key="1">
    <source>
        <dbReference type="SAM" id="MobiDB-lite"/>
    </source>
</evidence>